<comment type="similarity">
    <text evidence="1">Belongs to the peptidase S8 family.</text>
</comment>
<dbReference type="Pfam" id="PF05922">
    <property type="entry name" value="Inhibitor_I9"/>
    <property type="match status" value="1"/>
</dbReference>
<organism evidence="10 11">
    <name type="scientific">Oldenlandia corymbosa var. corymbosa</name>
    <dbReference type="NCBI Taxonomy" id="529605"/>
    <lineage>
        <taxon>Eukaryota</taxon>
        <taxon>Viridiplantae</taxon>
        <taxon>Streptophyta</taxon>
        <taxon>Embryophyta</taxon>
        <taxon>Tracheophyta</taxon>
        <taxon>Spermatophyta</taxon>
        <taxon>Magnoliopsida</taxon>
        <taxon>eudicotyledons</taxon>
        <taxon>Gunneridae</taxon>
        <taxon>Pentapetalae</taxon>
        <taxon>asterids</taxon>
        <taxon>lamiids</taxon>
        <taxon>Gentianales</taxon>
        <taxon>Rubiaceae</taxon>
        <taxon>Rubioideae</taxon>
        <taxon>Spermacoceae</taxon>
        <taxon>Hedyotis-Oldenlandia complex</taxon>
        <taxon>Oldenlandia</taxon>
    </lineage>
</organism>
<dbReference type="Pfam" id="PF00082">
    <property type="entry name" value="Peptidase_S8"/>
    <property type="match status" value="1"/>
</dbReference>
<keyword evidence="4" id="KW-0378">Hydrolase</keyword>
<evidence type="ECO:0000256" key="4">
    <source>
        <dbReference type="ARBA" id="ARBA00022801"/>
    </source>
</evidence>
<dbReference type="InterPro" id="IPR034197">
    <property type="entry name" value="Peptidases_S8_3"/>
</dbReference>
<evidence type="ECO:0000259" key="8">
    <source>
        <dbReference type="Pfam" id="PF05922"/>
    </source>
</evidence>
<gene>
    <name evidence="10" type="ORF">OLC1_LOCUS12818</name>
</gene>
<feature type="domain" description="Inhibitor I9" evidence="8">
    <location>
        <begin position="31"/>
        <end position="111"/>
    </location>
</feature>
<dbReference type="PANTHER" id="PTHR10795">
    <property type="entry name" value="PROPROTEIN CONVERTASE SUBTILISIN/KEXIN"/>
    <property type="match status" value="1"/>
</dbReference>
<dbReference type="FunFam" id="3.50.30.30:FF:000005">
    <property type="entry name" value="subtilisin-like protease SBT1.5"/>
    <property type="match status" value="1"/>
</dbReference>
<feature type="domain" description="Peptidase S8/S53" evidence="7">
    <location>
        <begin position="139"/>
        <end position="599"/>
    </location>
</feature>
<evidence type="ECO:0000256" key="2">
    <source>
        <dbReference type="ARBA" id="ARBA00022670"/>
    </source>
</evidence>
<evidence type="ECO:0000256" key="6">
    <source>
        <dbReference type="PIRSR" id="PIRSR615500-1"/>
    </source>
</evidence>
<dbReference type="Gene3D" id="3.30.70.80">
    <property type="entry name" value="Peptidase S8 propeptide/proteinase inhibitor I9"/>
    <property type="match status" value="1"/>
</dbReference>
<feature type="active site" description="Charge relay system" evidence="6">
    <location>
        <position position="146"/>
    </location>
</feature>
<dbReference type="Proteomes" id="UP001161247">
    <property type="component" value="Chromosome 4"/>
</dbReference>
<evidence type="ECO:0000256" key="1">
    <source>
        <dbReference type="ARBA" id="ARBA00011073"/>
    </source>
</evidence>
<dbReference type="InterPro" id="IPR041469">
    <property type="entry name" value="Subtilisin-like_FN3"/>
</dbReference>
<dbReference type="GO" id="GO:0004252">
    <property type="term" value="F:serine-type endopeptidase activity"/>
    <property type="evidence" value="ECO:0007669"/>
    <property type="project" value="InterPro"/>
</dbReference>
<dbReference type="SUPFAM" id="SSF52743">
    <property type="entry name" value="Subtilisin-like"/>
    <property type="match status" value="1"/>
</dbReference>
<keyword evidence="3" id="KW-0732">Signal</keyword>
<evidence type="ECO:0000259" key="9">
    <source>
        <dbReference type="Pfam" id="PF17766"/>
    </source>
</evidence>
<dbReference type="PRINTS" id="PR00723">
    <property type="entry name" value="SUBTILISIN"/>
</dbReference>
<keyword evidence="2" id="KW-0645">Protease</keyword>
<dbReference type="InterPro" id="IPR000209">
    <property type="entry name" value="Peptidase_S8/S53_dom"/>
</dbReference>
<dbReference type="PROSITE" id="PS00138">
    <property type="entry name" value="SUBTILASE_SER"/>
    <property type="match status" value="1"/>
</dbReference>
<dbReference type="CDD" id="cd04852">
    <property type="entry name" value="Peptidases_S8_3"/>
    <property type="match status" value="1"/>
</dbReference>
<proteinExistence type="inferred from homology"/>
<feature type="active site" description="Charge relay system" evidence="6">
    <location>
        <position position="563"/>
    </location>
</feature>
<sequence length="787" mass="84094">MDCSTFYAIIFLILGSQQRYFPIPGVVSSNVYIVYMGGRSHDDQPELAEVSHYQILSNILGSKEAAQDSILYSYKHGFSGFAAVLEPFQAAAIAGIPGVVHVIPNRILSLHTTRSWDFLQVLPFRSDGILARAESVGLGSIIGVLDSGIWPESESFRDDKMESVPPRWKGKCQAGEKFDQSNCNRKIIGARWYIKGFQAEIGNISTEDGAEFLSARDATGHGTHTSSTAAGTYVENADFLGLAKGQARGGFPSAMLAIYKVCWASGGCSTADILAAFDDAIFDGVDIISMSLGSVPPLSSYIDDVVAVGSFHAVARGIPVVCSGGNGGPFPQTVVNTSPWVITVAASTIDRAFPTAITLGNNITIVGQSLYVEEKFDGFYPIVYGEDIASDDAEEFEARNCDEGALNATLAQGKVILCFESQSQRSAISAARNVLIAGGVGLIFARFPTKEVALCTDVPCIQVDFSLATTLLTYIGSADNPMVKFSAPKTSLGKMISPEVALFSSRGPNSLSPSVLKPDIAAPGVNILAAWSPASSVLTNVDAGKTRADESAALLFNIVSGTSMSCPHVSAIVALLRAIHPTWSPAALKSALVTAASSTDEYRQPAFAEGAPHKQADPFDYGGGHVDPNKAIDPGLIFDLTTKDYLGFLCAMGYNNTAISLLTGLDHSPCPNTSNNNFLANFNLPSISIPELKHCVTVSRTATNVGPEESVYFVRVESPPGIDVEVDPPMLNFDNGAKKKLKFKVRICPRLRVQGSYVFGNLFWEDGFDHVVKLPLIVRPVIDNFVY</sequence>
<dbReference type="InterPro" id="IPR015500">
    <property type="entry name" value="Peptidase_S8_subtilisin-rel"/>
</dbReference>
<accession>A0AAV1DAP4</accession>
<dbReference type="InterPro" id="IPR010259">
    <property type="entry name" value="S8pro/Inhibitor_I9"/>
</dbReference>
<feature type="domain" description="Subtilisin-like protease fibronectin type-III" evidence="9">
    <location>
        <begin position="681"/>
        <end position="778"/>
    </location>
</feature>
<dbReference type="Gene3D" id="3.50.30.30">
    <property type="match status" value="1"/>
</dbReference>
<evidence type="ECO:0000313" key="11">
    <source>
        <dbReference type="Proteomes" id="UP001161247"/>
    </source>
</evidence>
<dbReference type="Pfam" id="PF17766">
    <property type="entry name" value="fn3_6"/>
    <property type="match status" value="1"/>
</dbReference>
<evidence type="ECO:0000256" key="3">
    <source>
        <dbReference type="ARBA" id="ARBA00022729"/>
    </source>
</evidence>
<protein>
    <submittedName>
        <fullName evidence="10">OLC1v1002262C4</fullName>
    </submittedName>
</protein>
<dbReference type="FunFam" id="2.60.40.2310:FF:000001">
    <property type="entry name" value="Subtilisin-like protease SBT1.5"/>
    <property type="match status" value="1"/>
</dbReference>
<dbReference type="InterPro" id="IPR023828">
    <property type="entry name" value="Peptidase_S8_Ser-AS"/>
</dbReference>
<keyword evidence="11" id="KW-1185">Reference proteome</keyword>
<evidence type="ECO:0000259" key="7">
    <source>
        <dbReference type="Pfam" id="PF00082"/>
    </source>
</evidence>
<evidence type="ECO:0000256" key="5">
    <source>
        <dbReference type="ARBA" id="ARBA00022825"/>
    </source>
</evidence>
<feature type="active site" description="Charge relay system" evidence="6">
    <location>
        <position position="221"/>
    </location>
</feature>
<dbReference type="InterPro" id="IPR045051">
    <property type="entry name" value="SBT"/>
</dbReference>
<dbReference type="AlphaFoldDB" id="A0AAV1DAP4"/>
<dbReference type="Gene3D" id="3.40.50.200">
    <property type="entry name" value="Peptidase S8/S53 domain"/>
    <property type="match status" value="1"/>
</dbReference>
<dbReference type="GO" id="GO:0006508">
    <property type="term" value="P:proteolysis"/>
    <property type="evidence" value="ECO:0007669"/>
    <property type="project" value="UniProtKB-KW"/>
</dbReference>
<dbReference type="EMBL" id="OX459121">
    <property type="protein sequence ID" value="CAI9103722.1"/>
    <property type="molecule type" value="Genomic_DNA"/>
</dbReference>
<dbReference type="CDD" id="cd02120">
    <property type="entry name" value="PA_subtilisin_like"/>
    <property type="match status" value="1"/>
</dbReference>
<name>A0AAV1DAP4_OLDCO</name>
<dbReference type="InterPro" id="IPR036852">
    <property type="entry name" value="Peptidase_S8/S53_dom_sf"/>
</dbReference>
<evidence type="ECO:0000313" key="10">
    <source>
        <dbReference type="EMBL" id="CAI9103722.1"/>
    </source>
</evidence>
<dbReference type="FunFam" id="3.30.70.80:FF:000002">
    <property type="entry name" value="Subtilisin-like protease SBT5.3"/>
    <property type="match status" value="1"/>
</dbReference>
<dbReference type="Gene3D" id="2.60.40.2310">
    <property type="match status" value="1"/>
</dbReference>
<dbReference type="InterPro" id="IPR037045">
    <property type="entry name" value="S8pro/Inhibitor_I9_sf"/>
</dbReference>
<dbReference type="FunFam" id="3.40.50.200:FF:000006">
    <property type="entry name" value="Subtilisin-like protease SBT1.5"/>
    <property type="match status" value="1"/>
</dbReference>
<keyword evidence="5" id="KW-0720">Serine protease</keyword>
<reference evidence="10" key="1">
    <citation type="submission" date="2023-03" db="EMBL/GenBank/DDBJ databases">
        <authorList>
            <person name="Julca I."/>
        </authorList>
    </citation>
    <scope>NUCLEOTIDE SEQUENCE</scope>
</reference>